<accession>A0A1F4UP46</accession>
<organism evidence="1 2">
    <name type="scientific">candidate division WWE3 bacterium RIFCSPHIGHO2_01_FULL_35_17</name>
    <dbReference type="NCBI Taxonomy" id="1802614"/>
    <lineage>
        <taxon>Bacteria</taxon>
        <taxon>Katanobacteria</taxon>
    </lineage>
</organism>
<dbReference type="AlphaFoldDB" id="A0A1F4UP46"/>
<comment type="caution">
    <text evidence="1">The sequence shown here is derived from an EMBL/GenBank/DDBJ whole genome shotgun (WGS) entry which is preliminary data.</text>
</comment>
<reference evidence="1 2" key="1">
    <citation type="journal article" date="2016" name="Nat. Commun.">
        <title>Thousands of microbial genomes shed light on interconnected biogeochemical processes in an aquifer system.</title>
        <authorList>
            <person name="Anantharaman K."/>
            <person name="Brown C.T."/>
            <person name="Hug L.A."/>
            <person name="Sharon I."/>
            <person name="Castelle C.J."/>
            <person name="Probst A.J."/>
            <person name="Thomas B.C."/>
            <person name="Singh A."/>
            <person name="Wilkins M.J."/>
            <person name="Karaoz U."/>
            <person name="Brodie E.L."/>
            <person name="Williams K.H."/>
            <person name="Hubbard S.S."/>
            <person name="Banfield J.F."/>
        </authorList>
    </citation>
    <scope>NUCLEOTIDE SEQUENCE [LARGE SCALE GENOMIC DNA]</scope>
</reference>
<evidence type="ECO:0000313" key="1">
    <source>
        <dbReference type="EMBL" id="OGC46714.1"/>
    </source>
</evidence>
<evidence type="ECO:0000313" key="2">
    <source>
        <dbReference type="Proteomes" id="UP000176444"/>
    </source>
</evidence>
<dbReference type="EMBL" id="MEUX01000031">
    <property type="protein sequence ID" value="OGC46714.1"/>
    <property type="molecule type" value="Genomic_DNA"/>
</dbReference>
<gene>
    <name evidence="1" type="ORF">A2713_01530</name>
</gene>
<protein>
    <submittedName>
        <fullName evidence="1">Uncharacterized protein</fullName>
    </submittedName>
</protein>
<name>A0A1F4UP46_UNCKA</name>
<dbReference type="Proteomes" id="UP000176444">
    <property type="component" value="Unassembled WGS sequence"/>
</dbReference>
<proteinExistence type="predicted"/>
<sequence>MNLPARILEDPTLSPDDLVHEITLRNPWQQVKPEDDPCHVYDGIVIDNEHLSYVPPKVTGVGGDNLDYEKLLSKHSLLEKLHIRSEVLGHTLNLNQFRLETNSLYLATKDSGEDIFMAFPSDARNGHRFLCKHGQYDIATATAWEKENYRCTNIQGTVSYGKDSVLLQMLTLFTTDNFPMALEIAAFTIQSDRRRQSVRVLNYIIRIPNIERGNKLVLFYKPNRKATQPENYNIAGSVFSTANIVFDAISKGNWHLAE</sequence>